<evidence type="ECO:0000313" key="2">
    <source>
        <dbReference type="EMBL" id="PWJ66584.1"/>
    </source>
</evidence>
<accession>A0ABX5LJS2</accession>
<organism evidence="2 3">
    <name type="scientific">Rathayibacter iranicus NCPPB 2253 = VKM Ac-1602</name>
    <dbReference type="NCBI Taxonomy" id="1328868"/>
    <lineage>
        <taxon>Bacteria</taxon>
        <taxon>Bacillati</taxon>
        <taxon>Actinomycetota</taxon>
        <taxon>Actinomycetes</taxon>
        <taxon>Micrococcales</taxon>
        <taxon>Microbacteriaceae</taxon>
        <taxon>Rathayibacter</taxon>
    </lineage>
</organism>
<feature type="transmembrane region" description="Helical" evidence="1">
    <location>
        <begin position="118"/>
        <end position="137"/>
    </location>
</feature>
<dbReference type="RefSeq" id="WP_109714828.1">
    <property type="nucleotide sequence ID" value="NZ_QGDV01000001.1"/>
</dbReference>
<dbReference type="Proteomes" id="UP000245674">
    <property type="component" value="Unassembled WGS sequence"/>
</dbReference>
<feature type="transmembrane region" description="Helical" evidence="1">
    <location>
        <begin position="90"/>
        <end position="112"/>
    </location>
</feature>
<keyword evidence="1" id="KW-1133">Transmembrane helix</keyword>
<keyword evidence="1" id="KW-0472">Membrane</keyword>
<keyword evidence="3" id="KW-1185">Reference proteome</keyword>
<name>A0ABX5LJS2_9MICO</name>
<gene>
    <name evidence="2" type="ORF">B0H03_10131</name>
</gene>
<comment type="caution">
    <text evidence="2">The sequence shown here is derived from an EMBL/GenBank/DDBJ whole genome shotgun (WGS) entry which is preliminary data.</text>
</comment>
<proteinExistence type="predicted"/>
<sequence length="154" mass="15954">MNDHGPHVSKEALREALEAARQGAQAGIRPAWYPIGLGLSLAVALASFAVPWLTITGVVLGGIIAPLALEQLARRSTGASPVKSYFAPGTRMVTVAFVLVSAALCAASLFLLKTTGETTYVLVAAVALGIVTALCTWQVGRSRRSALAVDPSAR</sequence>
<protein>
    <submittedName>
        <fullName evidence="2">Uncharacterized protein</fullName>
    </submittedName>
</protein>
<evidence type="ECO:0000256" key="1">
    <source>
        <dbReference type="SAM" id="Phobius"/>
    </source>
</evidence>
<keyword evidence="1" id="KW-0812">Transmembrane</keyword>
<evidence type="ECO:0000313" key="3">
    <source>
        <dbReference type="Proteomes" id="UP000245674"/>
    </source>
</evidence>
<feature type="transmembrane region" description="Helical" evidence="1">
    <location>
        <begin position="39"/>
        <end position="69"/>
    </location>
</feature>
<dbReference type="EMBL" id="QGDV01000001">
    <property type="protein sequence ID" value="PWJ66584.1"/>
    <property type="molecule type" value="Genomic_DNA"/>
</dbReference>
<reference evidence="2 3" key="1">
    <citation type="submission" date="2018-03" db="EMBL/GenBank/DDBJ databases">
        <title>Genomic Encyclopedia of Type Strains, Phase III (KMG-III): the genomes of soil and plant-associated and newly described type strains.</title>
        <authorList>
            <person name="Whitman W."/>
        </authorList>
    </citation>
    <scope>NUCLEOTIDE SEQUENCE [LARGE SCALE GENOMIC DNA]</scope>
    <source>
        <strain evidence="2 3">VKM Ac-1602</strain>
    </source>
</reference>